<accession>A0ABD6Y464</accession>
<evidence type="ECO:0000313" key="3">
    <source>
        <dbReference type="EMBL" id="PWT36518.1"/>
    </source>
</evidence>
<evidence type="ECO:0000259" key="2">
    <source>
        <dbReference type="Pfam" id="PF17966"/>
    </source>
</evidence>
<dbReference type="Gene3D" id="3.10.20.470">
    <property type="match status" value="1"/>
</dbReference>
<dbReference type="Gene3D" id="2.60.40.4300">
    <property type="match status" value="1"/>
</dbReference>
<evidence type="ECO:0000313" key="4">
    <source>
        <dbReference type="Proteomes" id="UP000245735"/>
    </source>
</evidence>
<gene>
    <name evidence="3" type="ORF">DKZ35_09850</name>
</gene>
<dbReference type="AlphaFoldDB" id="A0ABD6Y464"/>
<protein>
    <recommendedName>
        <fullName evidence="5">MucBP domain-containing protein</fullName>
    </recommendedName>
</protein>
<name>A0ABD6Y464_LIMRT</name>
<dbReference type="Pfam" id="PF17965">
    <property type="entry name" value="MucBP_2"/>
    <property type="match status" value="1"/>
</dbReference>
<proteinExistence type="predicted"/>
<evidence type="ECO:0000259" key="1">
    <source>
        <dbReference type="Pfam" id="PF17965"/>
    </source>
</evidence>
<sequence length="465" mass="50803">MQRLITQEGINPERTSYVGTDGIWSEKWVISQGVGMTSYTMVSDNQSVGVKASGEQSINKPHAETFSLYGSISNSTSQKIHGAVEIVNVPDVADGHSEFTPVMAGPAKLSSISGSTVAPAEQDHDIIGSAELLYRLSPMNLRSAQSAFDPADGTWLTADQITDWSLVKAVAVSLISQEIPPYTTLRLAIPVKDQQIYHHVGKTIYVSSAIFSKGVEDDSGLPTLMIEPASEHSAKLKVVGEYDEQKLDVTFIDDTTGETLKTVTKTGQRGTTTDYTTIADVDDYVAKHYILVSDDTDGKMITFDYDDNVDQHYTVHLKHDTEAVTDSVKKNLVVHYVYADGQAKTGTAADDAQEAITFTRTGTHDLVTDTVEWDAWDQASQTFPAIASPIISGYTTDKTEVSNVSVTADSPETTEETVKYRANEQELTVDFIDDTTLVKRLRRSLRLGQAIPSLITTQLMISRVT</sequence>
<dbReference type="RefSeq" id="WP_109913834.1">
    <property type="nucleotide sequence ID" value="NZ_QGHO01000068.1"/>
</dbReference>
<dbReference type="Pfam" id="PF17966">
    <property type="entry name" value="Muc_B2"/>
    <property type="match status" value="1"/>
</dbReference>
<organism evidence="3 4">
    <name type="scientific">Limosilactobacillus reuteri</name>
    <name type="common">Lactobacillus reuteri</name>
    <dbReference type="NCBI Taxonomy" id="1598"/>
    <lineage>
        <taxon>Bacteria</taxon>
        <taxon>Bacillati</taxon>
        <taxon>Bacillota</taxon>
        <taxon>Bacilli</taxon>
        <taxon>Lactobacillales</taxon>
        <taxon>Lactobacillaceae</taxon>
        <taxon>Limosilactobacillus</taxon>
    </lineage>
</organism>
<dbReference type="InterPro" id="IPR041558">
    <property type="entry name" value="MucBP_2"/>
</dbReference>
<reference evidence="4" key="1">
    <citation type="journal article" date="2018" name="Front. Microbiol.">
        <title>Comparative Genomics of the Herbivore Gut Symbiont Lactobacillus reuteri Reveals Genetic Diversity and Lifestyle Adaptation.</title>
        <authorList>
            <person name="Zhao J."/>
        </authorList>
    </citation>
    <scope>NUCLEOTIDE SEQUENCE [LARGE SCALE GENOMIC DNA]</scope>
    <source>
        <strain evidence="4">LR9</strain>
    </source>
</reference>
<evidence type="ECO:0008006" key="5">
    <source>
        <dbReference type="Google" id="ProtNLM"/>
    </source>
</evidence>
<feature type="domain" description="Mucin binding" evidence="1">
    <location>
        <begin position="245"/>
        <end position="319"/>
    </location>
</feature>
<dbReference type="InterPro" id="IPR041495">
    <property type="entry name" value="Mub_B2"/>
</dbReference>
<dbReference type="Proteomes" id="UP000245735">
    <property type="component" value="Unassembled WGS sequence"/>
</dbReference>
<feature type="domain" description="Mub B2-like" evidence="2">
    <location>
        <begin position="331"/>
        <end position="423"/>
    </location>
</feature>
<comment type="caution">
    <text evidence="3">The sequence shown here is derived from an EMBL/GenBank/DDBJ whole genome shotgun (WGS) entry which is preliminary data.</text>
</comment>
<dbReference type="EMBL" id="QGHV01000077">
    <property type="protein sequence ID" value="PWT36518.1"/>
    <property type="molecule type" value="Genomic_DNA"/>
</dbReference>